<protein>
    <submittedName>
        <fullName evidence="4">Kinesin light chain (KLC)</fullName>
    </submittedName>
</protein>
<gene>
    <name evidence="4" type="ORF">SCF082_LOCUS49587</name>
</gene>
<dbReference type="Pfam" id="PF13374">
    <property type="entry name" value="TPR_10"/>
    <property type="match status" value="2"/>
</dbReference>
<reference evidence="4 5" key="1">
    <citation type="submission" date="2024-02" db="EMBL/GenBank/DDBJ databases">
        <authorList>
            <person name="Chen Y."/>
            <person name="Shah S."/>
            <person name="Dougan E. K."/>
            <person name="Thang M."/>
            <person name="Chan C."/>
        </authorList>
    </citation>
    <scope>NUCLEOTIDE SEQUENCE [LARGE SCALE GENOMIC DNA]</scope>
</reference>
<sequence length="661" mass="74461">MDRTHHPFLAWQLHAAERLDPGRLAVRLVARATMLAPLIPCSALVAWRSPWSSASTGQVEGGDAEEDLRWQRASGGGAKSDAQLQSESKGIVRFQGVALVFLSKVRDDVHSGEVARGVELVVAEEDLSDDVKVAYTDSAVEFRDAQVRPKARVDWTTEDVAEQHVLTLTHRQQAFMLDKIPQAFVGPLFKGVFASQARQCRFGDLVAALEHYFRGQDPAKVFVWLDVFSANQPLLVRPDRELPDEIVAEREALLASGLHEAIQRFDERLIFFDTWDDPAPLRRSWCVWEILGALSGEHRDLRPVFAPGQDDDFLEVLLDDPENVTQAVADIDTRKATCFKAEDKAMITREIERTLTQGFVTLNAVILASLRDWLAEITHAAVEKSRVTEGRSNKHAQVCAQAGYFCWSQSALEQALRYYEEALDIVEEKSGDRHPLVATTLNNIAIMHNAQGMYDDALRFYEEALEIAQENHGNRHPGVATTLNNIGGVYKAQGKYDKALGYLKKALEIRRENLGNRHPDVATTLNNIAAVYERQCKHDEALRHYEEAKKINREKLGDRHPLVATTLGNIGQLYYAQGKYDEALRYFEETLEINREKLGDWHPDVATTLNDIAGVYRAQGIFDEALRYYEDAFAIWLDQFGADHPHTQIAQAGLEECKKHL</sequence>
<evidence type="ECO:0000313" key="5">
    <source>
        <dbReference type="Proteomes" id="UP001642464"/>
    </source>
</evidence>
<feature type="repeat" description="TPR" evidence="3">
    <location>
        <begin position="564"/>
        <end position="597"/>
    </location>
</feature>
<dbReference type="Pfam" id="PF13424">
    <property type="entry name" value="TPR_12"/>
    <property type="match status" value="2"/>
</dbReference>
<dbReference type="PRINTS" id="PR00381">
    <property type="entry name" value="KINESINLIGHT"/>
</dbReference>
<dbReference type="PROSITE" id="PS50005">
    <property type="entry name" value="TPR"/>
    <property type="match status" value="4"/>
</dbReference>
<keyword evidence="2 3" id="KW-0802">TPR repeat</keyword>
<dbReference type="InterPro" id="IPR019734">
    <property type="entry name" value="TPR_rpt"/>
</dbReference>
<dbReference type="PROSITE" id="PS50293">
    <property type="entry name" value="TPR_REGION"/>
    <property type="match status" value="2"/>
</dbReference>
<dbReference type="InterPro" id="IPR011990">
    <property type="entry name" value="TPR-like_helical_dom_sf"/>
</dbReference>
<dbReference type="SMART" id="SM00028">
    <property type="entry name" value="TPR"/>
    <property type="match status" value="6"/>
</dbReference>
<name>A0ABP0S275_9DINO</name>
<feature type="repeat" description="TPR" evidence="3">
    <location>
        <begin position="480"/>
        <end position="513"/>
    </location>
</feature>
<organism evidence="4 5">
    <name type="scientific">Durusdinium trenchii</name>
    <dbReference type="NCBI Taxonomy" id="1381693"/>
    <lineage>
        <taxon>Eukaryota</taxon>
        <taxon>Sar</taxon>
        <taxon>Alveolata</taxon>
        <taxon>Dinophyceae</taxon>
        <taxon>Suessiales</taxon>
        <taxon>Symbiodiniaceae</taxon>
        <taxon>Durusdinium</taxon>
    </lineage>
</organism>
<dbReference type="SUPFAM" id="SSF48452">
    <property type="entry name" value="TPR-like"/>
    <property type="match status" value="2"/>
</dbReference>
<dbReference type="PANTHER" id="PTHR45641">
    <property type="entry name" value="TETRATRICOPEPTIDE REPEAT PROTEIN (AFU_ORTHOLOGUE AFUA_6G03870)"/>
    <property type="match status" value="1"/>
</dbReference>
<accession>A0ABP0S275</accession>
<dbReference type="Proteomes" id="UP001642464">
    <property type="component" value="Unassembled WGS sequence"/>
</dbReference>
<keyword evidence="1" id="KW-0677">Repeat</keyword>
<dbReference type="EMBL" id="CAXAMM010042739">
    <property type="protein sequence ID" value="CAK9106462.1"/>
    <property type="molecule type" value="Genomic_DNA"/>
</dbReference>
<dbReference type="PANTHER" id="PTHR45641:SF19">
    <property type="entry name" value="NEPHROCYSTIN-3"/>
    <property type="match status" value="1"/>
</dbReference>
<comment type="caution">
    <text evidence="4">The sequence shown here is derived from an EMBL/GenBank/DDBJ whole genome shotgun (WGS) entry which is preliminary data.</text>
</comment>
<evidence type="ECO:0000256" key="2">
    <source>
        <dbReference type="ARBA" id="ARBA00022803"/>
    </source>
</evidence>
<feature type="repeat" description="TPR" evidence="3">
    <location>
        <begin position="522"/>
        <end position="555"/>
    </location>
</feature>
<evidence type="ECO:0000256" key="3">
    <source>
        <dbReference type="PROSITE-ProRule" id="PRU00339"/>
    </source>
</evidence>
<proteinExistence type="predicted"/>
<feature type="repeat" description="TPR" evidence="3">
    <location>
        <begin position="438"/>
        <end position="471"/>
    </location>
</feature>
<keyword evidence="5" id="KW-1185">Reference proteome</keyword>
<dbReference type="Gene3D" id="1.25.40.10">
    <property type="entry name" value="Tetratricopeptide repeat domain"/>
    <property type="match status" value="2"/>
</dbReference>
<evidence type="ECO:0000256" key="1">
    <source>
        <dbReference type="ARBA" id="ARBA00022737"/>
    </source>
</evidence>
<evidence type="ECO:0000313" key="4">
    <source>
        <dbReference type="EMBL" id="CAK9106462.1"/>
    </source>
</evidence>